<keyword evidence="2" id="KW-1185">Reference proteome</keyword>
<protein>
    <submittedName>
        <fullName evidence="1">Uncharacterized protein</fullName>
    </submittedName>
</protein>
<proteinExistence type="predicted"/>
<dbReference type="AlphaFoldDB" id="A0ABD0R2C7"/>
<evidence type="ECO:0000313" key="1">
    <source>
        <dbReference type="EMBL" id="KAL0192667.1"/>
    </source>
</evidence>
<dbReference type="Proteomes" id="UP001529510">
    <property type="component" value="Unassembled WGS sequence"/>
</dbReference>
<dbReference type="EMBL" id="JAMKFB020000005">
    <property type="protein sequence ID" value="KAL0192667.1"/>
    <property type="molecule type" value="Genomic_DNA"/>
</dbReference>
<name>A0ABD0R2C7_CIRMR</name>
<comment type="caution">
    <text evidence="1">The sequence shown here is derived from an EMBL/GenBank/DDBJ whole genome shotgun (WGS) entry which is preliminary data.</text>
</comment>
<reference evidence="1 2" key="1">
    <citation type="submission" date="2024-05" db="EMBL/GenBank/DDBJ databases">
        <title>Genome sequencing and assembly of Indian major carp, Cirrhinus mrigala (Hamilton, 1822).</title>
        <authorList>
            <person name="Mohindra V."/>
            <person name="Chowdhury L.M."/>
            <person name="Lal K."/>
            <person name="Jena J.K."/>
        </authorList>
    </citation>
    <scope>NUCLEOTIDE SEQUENCE [LARGE SCALE GENOMIC DNA]</scope>
    <source>
        <strain evidence="1">CM1030</strain>
        <tissue evidence="1">Blood</tissue>
    </source>
</reference>
<dbReference type="InterPro" id="IPR029006">
    <property type="entry name" value="ADF-H/Gelsolin-like_dom_sf"/>
</dbReference>
<evidence type="ECO:0000313" key="2">
    <source>
        <dbReference type="Proteomes" id="UP001529510"/>
    </source>
</evidence>
<dbReference type="SUPFAM" id="SSF55753">
    <property type="entry name" value="Actin depolymerizing proteins"/>
    <property type="match status" value="1"/>
</dbReference>
<feature type="non-terminal residue" evidence="1">
    <location>
        <position position="58"/>
    </location>
</feature>
<accession>A0ABD0R2C7</accession>
<organism evidence="1 2">
    <name type="scientific">Cirrhinus mrigala</name>
    <name type="common">Mrigala</name>
    <dbReference type="NCBI Taxonomy" id="683832"/>
    <lineage>
        <taxon>Eukaryota</taxon>
        <taxon>Metazoa</taxon>
        <taxon>Chordata</taxon>
        <taxon>Craniata</taxon>
        <taxon>Vertebrata</taxon>
        <taxon>Euteleostomi</taxon>
        <taxon>Actinopterygii</taxon>
        <taxon>Neopterygii</taxon>
        <taxon>Teleostei</taxon>
        <taxon>Ostariophysi</taxon>
        <taxon>Cypriniformes</taxon>
        <taxon>Cyprinidae</taxon>
        <taxon>Labeoninae</taxon>
        <taxon>Labeonini</taxon>
        <taxon>Cirrhinus</taxon>
    </lineage>
</organism>
<gene>
    <name evidence="1" type="ORF">M9458_010963</name>
</gene>
<sequence length="58" mass="5838">VDPVASNLNSNDPFVLVTASGSKLWLGHGTSTAEKNGAKKLGSILGVNLSEISEGAEG</sequence>
<dbReference type="Gene3D" id="3.40.20.10">
    <property type="entry name" value="Severin"/>
    <property type="match status" value="1"/>
</dbReference>
<feature type="non-terminal residue" evidence="1">
    <location>
        <position position="1"/>
    </location>
</feature>